<comment type="pathway">
    <text evidence="1 6">Purine metabolism; IMP biosynthesis via de novo pathway; N(2)-formyl-N(1)-(5-phospho-D-ribosyl)glycinamide from N(1)-(5-phospho-D-ribosyl)glycinamide (10-formyl THF route): step 1/1.</text>
</comment>
<dbReference type="Gene3D" id="3.40.50.170">
    <property type="entry name" value="Formyl transferase, N-terminal domain"/>
    <property type="match status" value="1"/>
</dbReference>
<keyword evidence="3 6" id="KW-0658">Purine biosynthesis</keyword>
<keyword evidence="9" id="KW-1185">Reference proteome</keyword>
<reference evidence="8" key="1">
    <citation type="submission" date="2019-08" db="EMBL/GenBank/DDBJ databases">
        <title>Genomic characterization of a novel candidate phylum (ARYD3) from a high temperature, high salinity tertiary oil reservoir in north central Oklahoma, USA.</title>
        <authorList>
            <person name="Youssef N.H."/>
            <person name="Yadav A."/>
            <person name="Elshahed M.S."/>
        </authorList>
    </citation>
    <scope>NUCLEOTIDE SEQUENCE [LARGE SCALE GENOMIC DNA]</scope>
    <source>
        <strain evidence="8">ARYD3</strain>
    </source>
</reference>
<evidence type="ECO:0000256" key="6">
    <source>
        <dbReference type="HAMAP-Rule" id="MF_01930"/>
    </source>
</evidence>
<feature type="domain" description="Formyl transferase N-terminal" evidence="7">
    <location>
        <begin position="5"/>
        <end position="182"/>
    </location>
</feature>
<keyword evidence="2 6" id="KW-0808">Transferase</keyword>
<comment type="caution">
    <text evidence="6">Lacks conserved residue(s) required for the propagation of feature annotation.</text>
</comment>
<dbReference type="PANTHER" id="PTHR43369:SF2">
    <property type="entry name" value="PHOSPHORIBOSYLGLYCINAMIDE FORMYLTRANSFERASE"/>
    <property type="match status" value="1"/>
</dbReference>
<dbReference type="GO" id="GO:0005829">
    <property type="term" value="C:cytosol"/>
    <property type="evidence" value="ECO:0007669"/>
    <property type="project" value="TreeGrafter"/>
</dbReference>
<evidence type="ECO:0000256" key="1">
    <source>
        <dbReference type="ARBA" id="ARBA00005054"/>
    </source>
</evidence>
<dbReference type="PANTHER" id="PTHR43369">
    <property type="entry name" value="PHOSPHORIBOSYLGLYCINAMIDE FORMYLTRANSFERASE"/>
    <property type="match status" value="1"/>
</dbReference>
<evidence type="ECO:0000313" key="8">
    <source>
        <dbReference type="EMBL" id="TYB30579.1"/>
    </source>
</evidence>
<dbReference type="InterPro" id="IPR001555">
    <property type="entry name" value="GART_AS"/>
</dbReference>
<feature type="active site" description="Proton donor" evidence="6">
    <location>
        <position position="104"/>
    </location>
</feature>
<dbReference type="EMBL" id="VSIX01000111">
    <property type="protein sequence ID" value="TYB30579.1"/>
    <property type="molecule type" value="Genomic_DNA"/>
</dbReference>
<dbReference type="CDD" id="cd08645">
    <property type="entry name" value="FMT_core_GART"/>
    <property type="match status" value="1"/>
</dbReference>
<organism evidence="8 9">
    <name type="scientific">Candidatus Mcinerneyibacterium aminivorans</name>
    <dbReference type="NCBI Taxonomy" id="2703815"/>
    <lineage>
        <taxon>Bacteria</taxon>
        <taxon>Candidatus Macinerneyibacteriota</taxon>
        <taxon>Candidatus Mcinerneyibacteria</taxon>
        <taxon>Candidatus Mcinerneyibacteriales</taxon>
        <taxon>Candidatus Mcinerneyibacteriaceae</taxon>
        <taxon>Candidatus Mcinerneyibacterium</taxon>
    </lineage>
</organism>
<dbReference type="Proteomes" id="UP000324143">
    <property type="component" value="Unassembled WGS sequence"/>
</dbReference>
<dbReference type="InterPro" id="IPR002376">
    <property type="entry name" value="Formyl_transf_N"/>
</dbReference>
<dbReference type="Pfam" id="PF00551">
    <property type="entry name" value="Formyl_trans_N"/>
    <property type="match status" value="1"/>
</dbReference>
<feature type="binding site" evidence="6">
    <location>
        <position position="60"/>
    </location>
    <ligand>
        <name>(6R)-10-formyltetrahydrofolate</name>
        <dbReference type="ChEBI" id="CHEBI:195366"/>
    </ligand>
</feature>
<evidence type="ECO:0000313" key="9">
    <source>
        <dbReference type="Proteomes" id="UP000324143"/>
    </source>
</evidence>
<dbReference type="EC" id="2.1.2.2" evidence="6"/>
<protein>
    <recommendedName>
        <fullName evidence="6">Phosphoribosylglycinamide formyltransferase</fullName>
        <ecNumber evidence="6">2.1.2.2</ecNumber>
    </recommendedName>
    <alternativeName>
        <fullName evidence="6">5'-phosphoribosylglycinamide transformylase</fullName>
    </alternativeName>
    <alternativeName>
        <fullName evidence="6">GAR transformylase</fullName>
        <shortName evidence="6">GART</shortName>
    </alternativeName>
</protein>
<dbReference type="PROSITE" id="PS00373">
    <property type="entry name" value="GART"/>
    <property type="match status" value="1"/>
</dbReference>
<dbReference type="GO" id="GO:0004644">
    <property type="term" value="F:phosphoribosylglycinamide formyltransferase activity"/>
    <property type="evidence" value="ECO:0007669"/>
    <property type="project" value="UniProtKB-UniRule"/>
</dbReference>
<evidence type="ECO:0000256" key="4">
    <source>
        <dbReference type="ARBA" id="ARBA00038440"/>
    </source>
</evidence>
<dbReference type="NCBIfam" id="TIGR00639">
    <property type="entry name" value="PurN"/>
    <property type="match status" value="1"/>
</dbReference>
<feature type="binding site" evidence="6">
    <location>
        <position position="102"/>
    </location>
    <ligand>
        <name>(6R)-10-formyltetrahydrofolate</name>
        <dbReference type="ChEBI" id="CHEBI:195366"/>
    </ligand>
</feature>
<evidence type="ECO:0000259" key="7">
    <source>
        <dbReference type="Pfam" id="PF00551"/>
    </source>
</evidence>
<dbReference type="InterPro" id="IPR036477">
    <property type="entry name" value="Formyl_transf_N_sf"/>
</dbReference>
<accession>A0A5D0MJ42</accession>
<dbReference type="InterPro" id="IPR004607">
    <property type="entry name" value="GART"/>
</dbReference>
<comment type="caution">
    <text evidence="8">The sequence shown here is derived from an EMBL/GenBank/DDBJ whole genome shotgun (WGS) entry which is preliminary data.</text>
</comment>
<name>A0A5D0MJ42_9BACT</name>
<dbReference type="HAMAP" id="MF_01930">
    <property type="entry name" value="PurN"/>
    <property type="match status" value="1"/>
</dbReference>
<gene>
    <name evidence="6 8" type="primary">purN</name>
    <name evidence="8" type="ORF">FXF47_08525</name>
</gene>
<evidence type="ECO:0000256" key="5">
    <source>
        <dbReference type="ARBA" id="ARBA00047664"/>
    </source>
</evidence>
<evidence type="ECO:0000256" key="2">
    <source>
        <dbReference type="ARBA" id="ARBA00022679"/>
    </source>
</evidence>
<sequence>MERSIAVLLSGSGRTLENILDKIENLEVSVVISSKNGVRGIEVAKKNDIPCHVIQRKNSKNIDKFSERITETLEKYNFSLIVMAGFLSFYNFPGKYKQKIMNIHPALIPSFCGRGYYGMKVHREVYKRGVKISGCTVHFVDKKYDHGPIIIQKACQIKAGDQPEDIARKVFELEKKAYPEAINLYLNEKLTVTNNKVFISD</sequence>
<evidence type="ECO:0000256" key="3">
    <source>
        <dbReference type="ARBA" id="ARBA00022755"/>
    </source>
</evidence>
<dbReference type="SUPFAM" id="SSF53328">
    <property type="entry name" value="Formyltransferase"/>
    <property type="match status" value="1"/>
</dbReference>
<comment type="function">
    <text evidence="6">Catalyzes the transfer of a formyl group from 10-formyltetrahydrofolate to 5-phospho-ribosyl-glycinamide (GAR), producing 5-phospho-ribosyl-N-formylglycinamide (FGAR) and tetrahydrofolate.</text>
</comment>
<dbReference type="UniPathway" id="UPA00074">
    <property type="reaction ID" value="UER00126"/>
</dbReference>
<feature type="site" description="Raises pKa of active site His" evidence="6">
    <location>
        <position position="145"/>
    </location>
</feature>
<proteinExistence type="inferred from homology"/>
<comment type="similarity">
    <text evidence="4 6">Belongs to the GART family.</text>
</comment>
<dbReference type="GO" id="GO:0006189">
    <property type="term" value="P:'de novo' IMP biosynthetic process"/>
    <property type="evidence" value="ECO:0007669"/>
    <property type="project" value="UniProtKB-UniRule"/>
</dbReference>
<dbReference type="AlphaFoldDB" id="A0A5D0MJ42"/>
<comment type="catalytic activity">
    <reaction evidence="5 6">
        <text>N(1)-(5-phospho-beta-D-ribosyl)glycinamide + (6R)-10-formyltetrahydrofolate = N(2)-formyl-N(1)-(5-phospho-beta-D-ribosyl)glycinamide + (6S)-5,6,7,8-tetrahydrofolate + H(+)</text>
        <dbReference type="Rhea" id="RHEA:15053"/>
        <dbReference type="ChEBI" id="CHEBI:15378"/>
        <dbReference type="ChEBI" id="CHEBI:57453"/>
        <dbReference type="ChEBI" id="CHEBI:143788"/>
        <dbReference type="ChEBI" id="CHEBI:147286"/>
        <dbReference type="ChEBI" id="CHEBI:195366"/>
        <dbReference type="EC" id="2.1.2.2"/>
    </reaction>
</comment>